<dbReference type="SUPFAM" id="SSF50998">
    <property type="entry name" value="Quinoprotein alcohol dehydrogenase-like"/>
    <property type="match status" value="1"/>
</dbReference>
<dbReference type="InterPro" id="IPR002372">
    <property type="entry name" value="PQQ_rpt_dom"/>
</dbReference>
<dbReference type="EMBL" id="UINC01078011">
    <property type="protein sequence ID" value="SVC18661.1"/>
    <property type="molecule type" value="Genomic_DNA"/>
</dbReference>
<reference evidence="2" key="1">
    <citation type="submission" date="2018-05" db="EMBL/GenBank/DDBJ databases">
        <authorList>
            <person name="Lanie J.A."/>
            <person name="Ng W.-L."/>
            <person name="Kazmierczak K.M."/>
            <person name="Andrzejewski T.M."/>
            <person name="Davidsen T.M."/>
            <person name="Wayne K.J."/>
            <person name="Tettelin H."/>
            <person name="Glass J.I."/>
            <person name="Rusch D."/>
            <person name="Podicherti R."/>
            <person name="Tsui H.-C.T."/>
            <person name="Winkler M.E."/>
        </authorList>
    </citation>
    <scope>NUCLEOTIDE SEQUENCE</scope>
</reference>
<dbReference type="PANTHER" id="PTHR34512">
    <property type="entry name" value="CELL SURFACE PROTEIN"/>
    <property type="match status" value="1"/>
</dbReference>
<dbReference type="InterPro" id="IPR015943">
    <property type="entry name" value="WD40/YVTN_repeat-like_dom_sf"/>
</dbReference>
<gene>
    <name evidence="2" type="ORF">METZ01_LOCUS271515</name>
</gene>
<evidence type="ECO:0000313" key="2">
    <source>
        <dbReference type="EMBL" id="SVC18661.1"/>
    </source>
</evidence>
<evidence type="ECO:0000259" key="1">
    <source>
        <dbReference type="Pfam" id="PF13360"/>
    </source>
</evidence>
<sequence length="427" mass="46728">RWRGFSFLRMKSFRWMVLMCVALFVQGLNAADWPTYRHDGNRSAISAEAISGKLNSQWVFESRHRPRTAWPMPGEETPRMHTDRAYNVVVAGRTLFFGNNVDNHVYALDTRTAEKRWRFAAGGAVRFAPVVHDGKLYFGSDDGLVYCLNADDGGLAWKYRPSPSGERVIGNSRIISAWPVRTGLLIENDIVYFASGIFPYEGLYIGAVDAGNGREIWLNDTSGDQAWGLEYGGMAPQGYIVASESSLFVPTGRGMPASFDKSTGKFKKFLTGGNKVGGSWAMIDEGKLFAGNNNQGTDTKVTFDGKSGANRGDQFASFPSIDMVLTKEIAYIATQKGIYAIDRAGNAKATAGVPKLAKEEGDLVKAINTIRERHKAALKANKADDLAKVTAELNSATARLAAIAKEKITLNAGRVTWFVSREQLGPL</sequence>
<dbReference type="SMART" id="SM00564">
    <property type="entry name" value="PQQ"/>
    <property type="match status" value="4"/>
</dbReference>
<dbReference type="InterPro" id="IPR018391">
    <property type="entry name" value="PQQ_b-propeller_rpt"/>
</dbReference>
<dbReference type="Gene3D" id="2.130.10.10">
    <property type="entry name" value="YVTN repeat-like/Quinoprotein amine dehydrogenase"/>
    <property type="match status" value="1"/>
</dbReference>
<accession>A0A382K7L0</accession>
<feature type="domain" description="Pyrrolo-quinoline quinone repeat" evidence="1">
    <location>
        <begin position="87"/>
        <end position="217"/>
    </location>
</feature>
<name>A0A382K7L0_9ZZZZ</name>
<proteinExistence type="predicted"/>
<protein>
    <recommendedName>
        <fullName evidence="1">Pyrrolo-quinoline quinone repeat domain-containing protein</fullName>
    </recommendedName>
</protein>
<dbReference type="AlphaFoldDB" id="A0A382K7L0"/>
<dbReference type="PANTHER" id="PTHR34512:SF30">
    <property type="entry name" value="OUTER MEMBRANE PROTEIN ASSEMBLY FACTOR BAMB"/>
    <property type="match status" value="1"/>
</dbReference>
<dbReference type="Pfam" id="PF13360">
    <property type="entry name" value="PQQ_2"/>
    <property type="match status" value="1"/>
</dbReference>
<feature type="non-terminal residue" evidence="2">
    <location>
        <position position="427"/>
    </location>
</feature>
<feature type="non-terminal residue" evidence="2">
    <location>
        <position position="1"/>
    </location>
</feature>
<organism evidence="2">
    <name type="scientific">marine metagenome</name>
    <dbReference type="NCBI Taxonomy" id="408172"/>
    <lineage>
        <taxon>unclassified sequences</taxon>
        <taxon>metagenomes</taxon>
        <taxon>ecological metagenomes</taxon>
    </lineage>
</organism>
<dbReference type="InterPro" id="IPR011047">
    <property type="entry name" value="Quinoprotein_ADH-like_sf"/>
</dbReference>